<evidence type="ECO:0000313" key="9">
    <source>
        <dbReference type="Proteomes" id="UP000694427"/>
    </source>
</evidence>
<evidence type="ECO:0000259" key="7">
    <source>
        <dbReference type="PROSITE" id="PS51720"/>
    </source>
</evidence>
<feature type="compositionally biased region" description="Low complexity" evidence="5">
    <location>
        <begin position="11"/>
        <end position="21"/>
    </location>
</feature>
<dbReference type="PANTHER" id="PTHR10903">
    <property type="entry name" value="GTPASE, IMAP FAMILY MEMBER-RELATED"/>
    <property type="match status" value="1"/>
</dbReference>
<evidence type="ECO:0000256" key="4">
    <source>
        <dbReference type="SAM" id="Coils"/>
    </source>
</evidence>
<reference evidence="8" key="1">
    <citation type="submission" date="2025-08" db="UniProtKB">
        <authorList>
            <consortium name="Ensembl"/>
        </authorList>
    </citation>
    <scope>IDENTIFICATION</scope>
</reference>
<feature type="coiled-coil region" evidence="4">
    <location>
        <begin position="314"/>
        <end position="353"/>
    </location>
</feature>
<dbReference type="CDD" id="cd01852">
    <property type="entry name" value="AIG1"/>
    <property type="match status" value="1"/>
</dbReference>
<dbReference type="PANTHER" id="PTHR10903:SF186">
    <property type="entry name" value="GTPASE IMAP FAMILY MEMBER 4-LIKE-RELATED"/>
    <property type="match status" value="1"/>
</dbReference>
<dbReference type="GO" id="GO:0005525">
    <property type="term" value="F:GTP binding"/>
    <property type="evidence" value="ECO:0007669"/>
    <property type="project" value="UniProtKB-KW"/>
</dbReference>
<reference evidence="8" key="2">
    <citation type="submission" date="2025-09" db="UniProtKB">
        <authorList>
            <consortium name="Ensembl"/>
        </authorList>
    </citation>
    <scope>IDENTIFICATION</scope>
</reference>
<organism evidence="8 9">
    <name type="scientific">Cyprinus carpio</name>
    <name type="common">Common carp</name>
    <dbReference type="NCBI Taxonomy" id="7962"/>
    <lineage>
        <taxon>Eukaryota</taxon>
        <taxon>Metazoa</taxon>
        <taxon>Chordata</taxon>
        <taxon>Craniata</taxon>
        <taxon>Vertebrata</taxon>
        <taxon>Euteleostomi</taxon>
        <taxon>Actinopterygii</taxon>
        <taxon>Neopterygii</taxon>
        <taxon>Teleostei</taxon>
        <taxon>Ostariophysi</taxon>
        <taxon>Cypriniformes</taxon>
        <taxon>Cyprinidae</taxon>
        <taxon>Cyprininae</taxon>
        <taxon>Cyprinus</taxon>
    </lineage>
</organism>
<dbReference type="SUPFAM" id="SSF52540">
    <property type="entry name" value="P-loop containing nucleoside triphosphate hydrolases"/>
    <property type="match status" value="1"/>
</dbReference>
<evidence type="ECO:0000256" key="5">
    <source>
        <dbReference type="SAM" id="MobiDB-lite"/>
    </source>
</evidence>
<dbReference type="PROSITE" id="PS51720">
    <property type="entry name" value="G_AIG1"/>
    <property type="match status" value="1"/>
</dbReference>
<dbReference type="FunFam" id="3.40.50.300:FF:000366">
    <property type="entry name" value="GTPase, IMAP family member 2"/>
    <property type="match status" value="1"/>
</dbReference>
<gene>
    <name evidence="8" type="primary">zgc:152658</name>
</gene>
<dbReference type="InterPro" id="IPR006703">
    <property type="entry name" value="G_AIG1"/>
</dbReference>
<dbReference type="InterPro" id="IPR045058">
    <property type="entry name" value="GIMA/IAN/Toc"/>
</dbReference>
<feature type="transmembrane region" description="Helical" evidence="6">
    <location>
        <begin position="25"/>
        <end position="45"/>
    </location>
</feature>
<comment type="similarity">
    <text evidence="1">Belongs to the TRAFAC class TrmE-Era-EngA-EngB-Septin-like GTPase superfamily. AIG1/Toc34/Toc159-like paraseptin GTPase family. IAN subfamily.</text>
</comment>
<keyword evidence="3" id="KW-0342">GTP-binding</keyword>
<proteinExistence type="inferred from homology"/>
<evidence type="ECO:0000256" key="3">
    <source>
        <dbReference type="ARBA" id="ARBA00023134"/>
    </source>
</evidence>
<keyword evidence="6" id="KW-1133">Transmembrane helix</keyword>
<dbReference type="Proteomes" id="UP000694427">
    <property type="component" value="Unplaced"/>
</dbReference>
<feature type="domain" description="AIG1-type G" evidence="7">
    <location>
        <begin position="123"/>
        <end position="321"/>
    </location>
</feature>
<dbReference type="Gene3D" id="3.40.50.300">
    <property type="entry name" value="P-loop containing nucleotide triphosphate hydrolases"/>
    <property type="match status" value="1"/>
</dbReference>
<keyword evidence="2" id="KW-0547">Nucleotide-binding</keyword>
<dbReference type="InterPro" id="IPR027417">
    <property type="entry name" value="P-loop_NTPase"/>
</dbReference>
<sequence>MCSSFKPVRNTSPGPSTTTSKSCDAFFSPELVILCMVFTAIALGIQISNQQKPDLIDVAVQDISLRPSTMTSKSWNSSFFRILLILCIVVAAISIGIQWITSGHRMYLKQQKQDLDDIVHHPGEPLRILLVGKTGVGKSTTGNTILGQKVFKSEISSSSVTGQCKKINAIINSRKVSVIDSPGLFDTSLTTEEVVNRIKLCIPLSAPGPHVFLVVIQLGRFTDEEAEAVRIIQAVFGEESSNYIMALFTHGDRLEGKNIHTFVRGNPKLLNFIKTCSGRYHVFNNKERNPEQVIQLLDQIDKMVTGNGGRHYTSEMLERAERAIEKEKQRILKEREEQRQREIDALRTQLEDEAYEKALKKLNNNK</sequence>
<keyword evidence="4" id="KW-0175">Coiled coil</keyword>
<evidence type="ECO:0000256" key="2">
    <source>
        <dbReference type="ARBA" id="ARBA00022741"/>
    </source>
</evidence>
<feature type="region of interest" description="Disordered" evidence="5">
    <location>
        <begin position="1"/>
        <end position="21"/>
    </location>
</feature>
<keyword evidence="6" id="KW-0472">Membrane</keyword>
<dbReference type="Pfam" id="PF04548">
    <property type="entry name" value="AIG1"/>
    <property type="match status" value="1"/>
</dbReference>
<keyword evidence="9" id="KW-1185">Reference proteome</keyword>
<evidence type="ECO:0000313" key="8">
    <source>
        <dbReference type="Ensembl" id="ENSCCRP00010068338.1"/>
    </source>
</evidence>
<keyword evidence="6" id="KW-0812">Transmembrane</keyword>
<dbReference type="AlphaFoldDB" id="A0A8C1QVT6"/>
<name>A0A8C1QVT6_CYPCA</name>
<evidence type="ECO:0000256" key="6">
    <source>
        <dbReference type="SAM" id="Phobius"/>
    </source>
</evidence>
<accession>A0A8C1QVT6</accession>
<evidence type="ECO:0000256" key="1">
    <source>
        <dbReference type="ARBA" id="ARBA00008535"/>
    </source>
</evidence>
<dbReference type="Ensembl" id="ENSCCRT00010075509.1">
    <property type="protein sequence ID" value="ENSCCRP00010068338.1"/>
    <property type="gene ID" value="ENSCCRG00010029631.1"/>
</dbReference>
<feature type="transmembrane region" description="Helical" evidence="6">
    <location>
        <begin position="79"/>
        <end position="100"/>
    </location>
</feature>
<protein>
    <submittedName>
        <fullName evidence="8">GTPase IMAP family member 7-like</fullName>
    </submittedName>
</protein>